<keyword evidence="3" id="KW-0804">Transcription</keyword>
<dbReference type="PANTHER" id="PTHR30055">
    <property type="entry name" value="HTH-TYPE TRANSCRIPTIONAL REGULATOR RUTR"/>
    <property type="match status" value="1"/>
</dbReference>
<dbReference type="SUPFAM" id="SSF46689">
    <property type="entry name" value="Homeodomain-like"/>
    <property type="match status" value="1"/>
</dbReference>
<evidence type="ECO:0000256" key="2">
    <source>
        <dbReference type="ARBA" id="ARBA00023125"/>
    </source>
</evidence>
<evidence type="ECO:0000256" key="4">
    <source>
        <dbReference type="PROSITE-ProRule" id="PRU00335"/>
    </source>
</evidence>
<keyword evidence="2 4" id="KW-0238">DNA-binding</keyword>
<evidence type="ECO:0000259" key="6">
    <source>
        <dbReference type="PROSITE" id="PS50977"/>
    </source>
</evidence>
<keyword evidence="5" id="KW-0472">Membrane</keyword>
<feature type="DNA-binding region" description="H-T-H motif" evidence="4">
    <location>
        <begin position="32"/>
        <end position="51"/>
    </location>
</feature>
<evidence type="ECO:0000256" key="1">
    <source>
        <dbReference type="ARBA" id="ARBA00023015"/>
    </source>
</evidence>
<keyword evidence="5" id="KW-0812">Transmembrane</keyword>
<dbReference type="PROSITE" id="PS01081">
    <property type="entry name" value="HTH_TETR_1"/>
    <property type="match status" value="1"/>
</dbReference>
<dbReference type="Gene3D" id="1.10.10.60">
    <property type="entry name" value="Homeodomain-like"/>
    <property type="match status" value="1"/>
</dbReference>
<feature type="transmembrane region" description="Helical" evidence="5">
    <location>
        <begin position="145"/>
        <end position="167"/>
    </location>
</feature>
<proteinExistence type="predicted"/>
<evidence type="ECO:0000313" key="7">
    <source>
        <dbReference type="EMBL" id="MBA2895065.1"/>
    </source>
</evidence>
<dbReference type="InterPro" id="IPR041347">
    <property type="entry name" value="MftR_C"/>
</dbReference>
<evidence type="ECO:0000256" key="5">
    <source>
        <dbReference type="SAM" id="Phobius"/>
    </source>
</evidence>
<keyword evidence="8" id="KW-1185">Reference proteome</keyword>
<evidence type="ECO:0000313" key="8">
    <source>
        <dbReference type="Proteomes" id="UP000530928"/>
    </source>
</evidence>
<accession>A0A7W0CPU9</accession>
<dbReference type="Pfam" id="PF00440">
    <property type="entry name" value="TetR_N"/>
    <property type="match status" value="1"/>
</dbReference>
<dbReference type="Pfam" id="PF17754">
    <property type="entry name" value="TetR_C_14"/>
    <property type="match status" value="1"/>
</dbReference>
<dbReference type="EMBL" id="JACDUR010000006">
    <property type="protein sequence ID" value="MBA2895065.1"/>
    <property type="molecule type" value="Genomic_DNA"/>
</dbReference>
<sequence>MSFLERKRQLVKDELSHVAAQLIARNGYEETTVEQIVEAAGVSRRTFFRYFRSKEDVIVEVLTAVGEHAESVIDGRPADEAPALSVRHALMELTVHYRGFPEKALALSKLIIGTPALRARYLDRQFQWRQSVAARLQARSGTDPVRAALIAGVAFTALDVALAAWVASDGAADLSDLVQRTLDLAKIDEL</sequence>
<organism evidence="7 8">
    <name type="scientific">Nonomuraea soli</name>
    <dbReference type="NCBI Taxonomy" id="1032476"/>
    <lineage>
        <taxon>Bacteria</taxon>
        <taxon>Bacillati</taxon>
        <taxon>Actinomycetota</taxon>
        <taxon>Actinomycetes</taxon>
        <taxon>Streptosporangiales</taxon>
        <taxon>Streptosporangiaceae</taxon>
        <taxon>Nonomuraea</taxon>
    </lineage>
</organism>
<dbReference type="InterPro" id="IPR050109">
    <property type="entry name" value="HTH-type_TetR-like_transc_reg"/>
</dbReference>
<keyword evidence="1" id="KW-0805">Transcription regulation</keyword>
<dbReference type="RefSeq" id="WP_220134174.1">
    <property type="nucleotide sequence ID" value="NZ_BAABAM010000004.1"/>
</dbReference>
<dbReference type="GO" id="GO:0003700">
    <property type="term" value="F:DNA-binding transcription factor activity"/>
    <property type="evidence" value="ECO:0007669"/>
    <property type="project" value="TreeGrafter"/>
</dbReference>
<feature type="domain" description="HTH tetR-type" evidence="6">
    <location>
        <begin position="9"/>
        <end position="69"/>
    </location>
</feature>
<evidence type="ECO:0000256" key="3">
    <source>
        <dbReference type="ARBA" id="ARBA00023163"/>
    </source>
</evidence>
<dbReference type="Proteomes" id="UP000530928">
    <property type="component" value="Unassembled WGS sequence"/>
</dbReference>
<name>A0A7W0CPU9_9ACTN</name>
<reference evidence="7 8" key="1">
    <citation type="submission" date="2020-07" db="EMBL/GenBank/DDBJ databases">
        <title>Genomic Encyclopedia of Type Strains, Phase IV (KMG-IV): sequencing the most valuable type-strain genomes for metagenomic binning, comparative biology and taxonomic classification.</title>
        <authorList>
            <person name="Goeker M."/>
        </authorList>
    </citation>
    <scope>NUCLEOTIDE SEQUENCE [LARGE SCALE GENOMIC DNA]</scope>
    <source>
        <strain evidence="7 8">DSM 45533</strain>
    </source>
</reference>
<dbReference type="Gene3D" id="1.10.357.10">
    <property type="entry name" value="Tetracycline Repressor, domain 2"/>
    <property type="match status" value="1"/>
</dbReference>
<dbReference type="InterPro" id="IPR009057">
    <property type="entry name" value="Homeodomain-like_sf"/>
</dbReference>
<dbReference type="GO" id="GO:0000976">
    <property type="term" value="F:transcription cis-regulatory region binding"/>
    <property type="evidence" value="ECO:0007669"/>
    <property type="project" value="TreeGrafter"/>
</dbReference>
<dbReference type="PRINTS" id="PR00455">
    <property type="entry name" value="HTHTETR"/>
</dbReference>
<comment type="caution">
    <text evidence="7">The sequence shown here is derived from an EMBL/GenBank/DDBJ whole genome shotgun (WGS) entry which is preliminary data.</text>
</comment>
<dbReference type="InterPro" id="IPR001647">
    <property type="entry name" value="HTH_TetR"/>
</dbReference>
<gene>
    <name evidence="7" type="ORF">HNR30_006437</name>
</gene>
<dbReference type="AlphaFoldDB" id="A0A7W0CPU9"/>
<protein>
    <submittedName>
        <fullName evidence="7">AcrR family transcriptional regulator</fullName>
    </submittedName>
</protein>
<dbReference type="PROSITE" id="PS50977">
    <property type="entry name" value="HTH_TETR_2"/>
    <property type="match status" value="1"/>
</dbReference>
<dbReference type="PANTHER" id="PTHR30055:SF238">
    <property type="entry name" value="MYCOFACTOCIN BIOSYNTHESIS TRANSCRIPTIONAL REGULATOR MFTR-RELATED"/>
    <property type="match status" value="1"/>
</dbReference>
<dbReference type="InterPro" id="IPR023772">
    <property type="entry name" value="DNA-bd_HTH_TetR-type_CS"/>
</dbReference>
<keyword evidence="5" id="KW-1133">Transmembrane helix</keyword>